<comment type="caution">
    <text evidence="6">The sequence shown here is derived from an EMBL/GenBank/DDBJ whole genome shotgun (WGS) entry which is preliminary data.</text>
</comment>
<dbReference type="InterPro" id="IPR044604">
    <property type="entry name" value="FLZ12/13/14"/>
</dbReference>
<reference evidence="6 7" key="1">
    <citation type="journal article" date="2018" name="Nat. Genet.">
        <title>The Rosa genome provides new insights in the design of modern roses.</title>
        <authorList>
            <person name="Bendahmane M."/>
        </authorList>
    </citation>
    <scope>NUCLEOTIDE SEQUENCE [LARGE SCALE GENOMIC DNA]</scope>
    <source>
        <strain evidence="7">cv. Old Blush</strain>
    </source>
</reference>
<evidence type="ECO:0000256" key="4">
    <source>
        <dbReference type="PROSITE-ProRule" id="PRU01131"/>
    </source>
</evidence>
<organism evidence="6 7">
    <name type="scientific">Rosa chinensis</name>
    <name type="common">China rose</name>
    <dbReference type="NCBI Taxonomy" id="74649"/>
    <lineage>
        <taxon>Eukaryota</taxon>
        <taxon>Viridiplantae</taxon>
        <taxon>Streptophyta</taxon>
        <taxon>Embryophyta</taxon>
        <taxon>Tracheophyta</taxon>
        <taxon>Spermatophyta</taxon>
        <taxon>Magnoliopsida</taxon>
        <taxon>eudicotyledons</taxon>
        <taxon>Gunneridae</taxon>
        <taxon>Pentapetalae</taxon>
        <taxon>rosids</taxon>
        <taxon>fabids</taxon>
        <taxon>Rosales</taxon>
        <taxon>Rosaceae</taxon>
        <taxon>Rosoideae</taxon>
        <taxon>Rosoideae incertae sedis</taxon>
        <taxon>Rosa</taxon>
    </lineage>
</organism>
<gene>
    <name evidence="6" type="ORF">RchiOBHm_Chr4g0397681</name>
</gene>
<dbReference type="GO" id="GO:0008270">
    <property type="term" value="F:zinc ion binding"/>
    <property type="evidence" value="ECO:0007669"/>
    <property type="project" value="UniProtKB-KW"/>
</dbReference>
<dbReference type="PROSITE" id="PS51795">
    <property type="entry name" value="ZF_FLZ"/>
    <property type="match status" value="1"/>
</dbReference>
<dbReference type="Proteomes" id="UP000238479">
    <property type="component" value="Chromosome 4"/>
</dbReference>
<evidence type="ECO:0000256" key="3">
    <source>
        <dbReference type="ARBA" id="ARBA00022771"/>
    </source>
</evidence>
<evidence type="ECO:0000256" key="1">
    <source>
        <dbReference type="ARBA" id="ARBA00009374"/>
    </source>
</evidence>
<dbReference type="PANTHER" id="PTHR47208:SF1">
    <property type="entry name" value="OS02G0174800 PROTEIN"/>
    <property type="match status" value="1"/>
</dbReference>
<keyword evidence="3" id="KW-0863">Zinc-finger</keyword>
<feature type="domain" description="FLZ-type" evidence="5">
    <location>
        <begin position="164"/>
        <end position="207"/>
    </location>
</feature>
<dbReference type="OrthoDB" id="828272at2759"/>
<dbReference type="InterPro" id="IPR007650">
    <property type="entry name" value="Zf-FLZ_dom"/>
</dbReference>
<dbReference type="Gramene" id="PRQ36995">
    <property type="protein sequence ID" value="PRQ36995"/>
    <property type="gene ID" value="RchiOBHm_Chr4g0397681"/>
</dbReference>
<dbReference type="AlphaFoldDB" id="A0A2P6QS35"/>
<evidence type="ECO:0000256" key="2">
    <source>
        <dbReference type="ARBA" id="ARBA00022723"/>
    </source>
</evidence>
<keyword evidence="2" id="KW-0479">Metal-binding</keyword>
<keyword evidence="7" id="KW-1185">Reference proteome</keyword>
<evidence type="ECO:0000313" key="6">
    <source>
        <dbReference type="EMBL" id="PRQ36995.1"/>
    </source>
</evidence>
<name>A0A2P6QS35_ROSCH</name>
<evidence type="ECO:0000259" key="5">
    <source>
        <dbReference type="PROSITE" id="PS51795"/>
    </source>
</evidence>
<keyword evidence="3" id="KW-0862">Zinc</keyword>
<feature type="zinc finger region" description="FLZ-type" evidence="4">
    <location>
        <begin position="164"/>
        <end position="207"/>
    </location>
</feature>
<dbReference type="OMA" id="KHIRSDD"/>
<accession>A0A2P6QS35</accession>
<comment type="similarity">
    <text evidence="1">Belongs to the FLZ family.</text>
</comment>
<evidence type="ECO:0000313" key="7">
    <source>
        <dbReference type="Proteomes" id="UP000238479"/>
    </source>
</evidence>
<sequence>METFSGKKRPTISLSLFTSFSESISSDKSSNSIKSPRNFQDGVVGLGIVAAMTDLSSPKEIPMSAKSPKSSPIPIVSAAKPAANFRGGLVVEKQLQGVVVDELSESYTCVISHFGNNLTKKRVYFDDKLSGVVNDCSDCEVRSGVFSASPLSVGEVGREFWSSDFLSSCYLCKKQLQGLDIFMYRGEKAFCSTECRDKHIRSDNYKEKCRSEAIKSLDYSVSSPCSSPLVFSAGVAVA</sequence>
<proteinExistence type="inferred from homology"/>
<protein>
    <submittedName>
        <fullName evidence="6">Putative Zf-FLZ domain-containing protein</fullName>
    </submittedName>
</protein>
<dbReference type="Pfam" id="PF04570">
    <property type="entry name" value="zf-FLZ"/>
    <property type="match status" value="1"/>
</dbReference>
<dbReference type="EMBL" id="PDCK01000042">
    <property type="protein sequence ID" value="PRQ36995.1"/>
    <property type="molecule type" value="Genomic_DNA"/>
</dbReference>
<dbReference type="PANTHER" id="PTHR47208">
    <property type="entry name" value="OS02G0174800 PROTEIN"/>
    <property type="match status" value="1"/>
</dbReference>
<dbReference type="STRING" id="74649.A0A2P6QS35"/>